<protein>
    <submittedName>
        <fullName evidence="1">Uncharacterized protein</fullName>
    </submittedName>
</protein>
<sequence>MINHAFEIANMKVNAGLYCNLWLYFMRIAVCKNASADTF</sequence>
<evidence type="ECO:0000313" key="2">
    <source>
        <dbReference type="Proteomes" id="UP000217258"/>
    </source>
</evidence>
<dbReference type="EMBL" id="CP011030">
    <property type="protein sequence ID" value="ATC92203.1"/>
    <property type="molecule type" value="Genomic_DNA"/>
</dbReference>
<proteinExistence type="predicted"/>
<keyword evidence="2" id="KW-1185">Reference proteome</keyword>
<evidence type="ECO:0000313" key="1">
    <source>
        <dbReference type="EMBL" id="ATC92203.1"/>
    </source>
</evidence>
<reference evidence="1 2" key="1">
    <citation type="submission" date="2015-06" db="EMBL/GenBank/DDBJ databases">
        <authorList>
            <person name="Xie B.-B."/>
            <person name="Rong J.-C."/>
            <person name="Qin Q.-L."/>
            <person name="Zhang Y.-Z."/>
        </authorList>
    </citation>
    <scope>NUCLEOTIDE SEQUENCE [LARGE SCALE GENOMIC DNA]</scope>
    <source>
        <strain evidence="1 2">KMM 3549</strain>
    </source>
</reference>
<organism evidence="1 2">
    <name type="scientific">Pseudoalteromonas issachenkonii</name>
    <dbReference type="NCBI Taxonomy" id="152297"/>
    <lineage>
        <taxon>Bacteria</taxon>
        <taxon>Pseudomonadati</taxon>
        <taxon>Pseudomonadota</taxon>
        <taxon>Gammaproteobacteria</taxon>
        <taxon>Alteromonadales</taxon>
        <taxon>Pseudoalteromonadaceae</taxon>
        <taxon>Pseudoalteromonas</taxon>
    </lineage>
</organism>
<name>A0ABM6N7E0_9GAMM</name>
<accession>A0ABM6N7E0</accession>
<gene>
    <name evidence="1" type="ORF">PISS_a3557</name>
</gene>
<dbReference type="Proteomes" id="UP000217258">
    <property type="component" value="Chromosome I"/>
</dbReference>